<evidence type="ECO:0000256" key="1">
    <source>
        <dbReference type="SAM" id="MobiDB-lite"/>
    </source>
</evidence>
<organism evidence="2 3">
    <name type="scientific">Sphingopyxis flava</name>
    <dbReference type="NCBI Taxonomy" id="1507287"/>
    <lineage>
        <taxon>Bacteria</taxon>
        <taxon>Pseudomonadati</taxon>
        <taxon>Pseudomonadota</taxon>
        <taxon>Alphaproteobacteria</taxon>
        <taxon>Sphingomonadales</taxon>
        <taxon>Sphingomonadaceae</taxon>
        <taxon>Sphingopyxis</taxon>
    </lineage>
</organism>
<name>A0A1T5BML9_9SPHN</name>
<dbReference type="Proteomes" id="UP000190044">
    <property type="component" value="Unassembled WGS sequence"/>
</dbReference>
<proteinExistence type="predicted"/>
<protein>
    <submittedName>
        <fullName evidence="2">Uncharacterized protein</fullName>
    </submittedName>
</protein>
<accession>A0A1T5BML9</accession>
<sequence length="304" mass="33960">MTLKIRTGRLSRDGLATARRPCRSSSDPRQRGKNYAAFPFHSAFRLKSGLGLQSKPGLAMSATPRSWRDPHPSIAPQSRGSARRAALFGVEALQPAASCLAQSTSSAQSTHQVRSRFGHQSAVSMTSCHIIDPGLAHSRRRWARRNTGFRLDDMTPYPDETTRRCCEDMAEATAAGYRSKAAMPPVDDAWRERLKLKLRAVVPRRWATFDSGHTRIADIVLRLLCQLEAKRALPGARPSSRRDRSLTIAADFRIGRRVRGRARGRLYPQRATDLGRRSTEAETALWHRSRLLVSRPNIKASISD</sequence>
<feature type="region of interest" description="Disordered" evidence="1">
    <location>
        <begin position="55"/>
        <end position="81"/>
    </location>
</feature>
<evidence type="ECO:0000313" key="3">
    <source>
        <dbReference type="Proteomes" id="UP000190044"/>
    </source>
</evidence>
<gene>
    <name evidence="2" type="ORF">SAMN06295937_10074</name>
</gene>
<dbReference type="AlphaFoldDB" id="A0A1T5BML9"/>
<feature type="region of interest" description="Disordered" evidence="1">
    <location>
        <begin position="1"/>
        <end position="34"/>
    </location>
</feature>
<evidence type="ECO:0000313" key="2">
    <source>
        <dbReference type="EMBL" id="SKB48512.1"/>
    </source>
</evidence>
<reference evidence="3" key="1">
    <citation type="submission" date="2017-02" db="EMBL/GenBank/DDBJ databases">
        <authorList>
            <person name="Varghese N."/>
            <person name="Submissions S."/>
        </authorList>
    </citation>
    <scope>NUCLEOTIDE SEQUENCE [LARGE SCALE GENOMIC DNA]</scope>
    <source>
        <strain evidence="3">R11H</strain>
    </source>
</reference>
<keyword evidence="3" id="KW-1185">Reference proteome</keyword>
<dbReference type="EMBL" id="FUYP01000007">
    <property type="protein sequence ID" value="SKB48512.1"/>
    <property type="molecule type" value="Genomic_DNA"/>
</dbReference>